<comment type="caution">
    <text evidence="1">The sequence shown here is derived from an EMBL/GenBank/DDBJ whole genome shotgun (WGS) entry which is preliminary data.</text>
</comment>
<organism evidence="1 2">
    <name type="scientific">Colletotrichum musicola</name>
    <dbReference type="NCBI Taxonomy" id="2175873"/>
    <lineage>
        <taxon>Eukaryota</taxon>
        <taxon>Fungi</taxon>
        <taxon>Dikarya</taxon>
        <taxon>Ascomycota</taxon>
        <taxon>Pezizomycotina</taxon>
        <taxon>Sordariomycetes</taxon>
        <taxon>Hypocreomycetidae</taxon>
        <taxon>Glomerellales</taxon>
        <taxon>Glomerellaceae</taxon>
        <taxon>Colletotrichum</taxon>
        <taxon>Colletotrichum orchidearum species complex</taxon>
    </lineage>
</organism>
<keyword evidence="2" id="KW-1185">Reference proteome</keyword>
<gene>
    <name evidence="1" type="ORF">CMUS01_15341</name>
</gene>
<reference evidence="1" key="1">
    <citation type="journal article" date="2020" name="Phytopathology">
        <title>Genome Sequence Resources of Colletotrichum truncatum, C. plurivorum, C. musicola, and C. sojae: Four Species Pathogenic to Soybean (Glycine max).</title>
        <authorList>
            <person name="Rogerio F."/>
            <person name="Boufleur T.R."/>
            <person name="Ciampi-Guillardi M."/>
            <person name="Sukno S.A."/>
            <person name="Thon M.R."/>
            <person name="Massola Junior N.S."/>
            <person name="Baroncelli R."/>
        </authorList>
    </citation>
    <scope>NUCLEOTIDE SEQUENCE</scope>
    <source>
        <strain evidence="1">LFN0074</strain>
    </source>
</reference>
<protein>
    <submittedName>
        <fullName evidence="1">Uncharacterized protein</fullName>
    </submittedName>
</protein>
<dbReference type="EMBL" id="WIGM01001264">
    <property type="protein sequence ID" value="KAF6802471.1"/>
    <property type="molecule type" value="Genomic_DNA"/>
</dbReference>
<name>A0A8H6MNN0_9PEZI</name>
<accession>A0A8H6MNN0</accession>
<evidence type="ECO:0000313" key="2">
    <source>
        <dbReference type="Proteomes" id="UP000639643"/>
    </source>
</evidence>
<evidence type="ECO:0000313" key="1">
    <source>
        <dbReference type="EMBL" id="KAF6802471.1"/>
    </source>
</evidence>
<dbReference type="Proteomes" id="UP000639643">
    <property type="component" value="Unassembled WGS sequence"/>
</dbReference>
<dbReference type="AlphaFoldDB" id="A0A8H6MNN0"/>
<sequence>MLEGALNRELTDLLITVDLPEDYGYWISR</sequence>
<proteinExistence type="predicted"/>